<evidence type="ECO:0000256" key="1">
    <source>
        <dbReference type="SAM" id="MobiDB-lite"/>
    </source>
</evidence>
<protein>
    <submittedName>
        <fullName evidence="2">Uncharacterized protein</fullName>
    </submittedName>
</protein>
<comment type="caution">
    <text evidence="2">The sequence shown here is derived from an EMBL/GenBank/DDBJ whole genome shotgun (WGS) entry which is preliminary data.</text>
</comment>
<name>A0ABW3CVF2_9FLAO</name>
<dbReference type="RefSeq" id="WP_386403297.1">
    <property type="nucleotide sequence ID" value="NZ_JBHTJH010000003.1"/>
</dbReference>
<gene>
    <name evidence="2" type="ORF">ACFQ1M_02355</name>
</gene>
<dbReference type="InterPro" id="IPR011250">
    <property type="entry name" value="OMP/PagP_B-barrel"/>
</dbReference>
<feature type="region of interest" description="Disordered" evidence="1">
    <location>
        <begin position="29"/>
        <end position="55"/>
    </location>
</feature>
<dbReference type="Proteomes" id="UP001596978">
    <property type="component" value="Unassembled WGS sequence"/>
</dbReference>
<keyword evidence="3" id="KW-1185">Reference proteome</keyword>
<feature type="compositionally biased region" description="Polar residues" evidence="1">
    <location>
        <begin position="30"/>
        <end position="44"/>
    </location>
</feature>
<evidence type="ECO:0000313" key="2">
    <source>
        <dbReference type="EMBL" id="MFD0861037.1"/>
    </source>
</evidence>
<reference evidence="3" key="1">
    <citation type="journal article" date="2019" name="Int. J. Syst. Evol. Microbiol.">
        <title>The Global Catalogue of Microorganisms (GCM) 10K type strain sequencing project: providing services to taxonomists for standard genome sequencing and annotation.</title>
        <authorList>
            <consortium name="The Broad Institute Genomics Platform"/>
            <consortium name="The Broad Institute Genome Sequencing Center for Infectious Disease"/>
            <person name="Wu L."/>
            <person name="Ma J."/>
        </authorList>
    </citation>
    <scope>NUCLEOTIDE SEQUENCE [LARGE SCALE GENOMIC DNA]</scope>
    <source>
        <strain evidence="3">CCUG 62952</strain>
    </source>
</reference>
<feature type="compositionally biased region" description="Low complexity" evidence="1">
    <location>
        <begin position="45"/>
        <end position="55"/>
    </location>
</feature>
<proteinExistence type="predicted"/>
<dbReference type="SUPFAM" id="SSF56925">
    <property type="entry name" value="OMPA-like"/>
    <property type="match status" value="1"/>
</dbReference>
<accession>A0ABW3CVF2</accession>
<dbReference type="EMBL" id="JBHTJH010000003">
    <property type="protein sequence ID" value="MFD0861037.1"/>
    <property type="molecule type" value="Genomic_DNA"/>
</dbReference>
<evidence type="ECO:0000313" key="3">
    <source>
        <dbReference type="Proteomes" id="UP001596978"/>
    </source>
</evidence>
<organism evidence="2 3">
    <name type="scientific">Sungkyunkwania multivorans</name>
    <dbReference type="NCBI Taxonomy" id="1173618"/>
    <lineage>
        <taxon>Bacteria</taxon>
        <taxon>Pseudomonadati</taxon>
        <taxon>Bacteroidota</taxon>
        <taxon>Flavobacteriia</taxon>
        <taxon>Flavobacteriales</taxon>
        <taxon>Flavobacteriaceae</taxon>
        <taxon>Sungkyunkwania</taxon>
    </lineage>
</organism>
<sequence length="278" mass="31073">MKKGILFTTVSLCWVTMAIGQQGKLDKSKNSLSTKTRATTSRTVSNSNGSSSDDNSNSFAEDIALFFVQIAGYTAYGIVGESPWEVDRPMHTADFSPYTYYKNGQGEYSLTDGDTIQTVRFDLNYNFLRESSKFNGHQLRFETRFARRFGVALSYLNFVEDSPNLDEDNLSIVSAMANYYRIRTEKMSLWWGLGATHVGSGVDATGFSYQIGARVFVLDPISLESSFKGSFINDETLNQFRVLGKYHYSNYWLSAGYEHFKLGAPTASMFSVGVGVSF</sequence>